<dbReference type="EMBL" id="CM001167">
    <property type="protein sequence ID" value="EGJ72103.1"/>
    <property type="molecule type" value="Genomic_DNA"/>
</dbReference>
<accession>F3ZS82</accession>
<keyword evidence="2" id="KW-1185">Reference proteome</keyword>
<reference evidence="1 2" key="1">
    <citation type="journal article" date="2011" name="Stand. Genomic Sci.">
        <title>Non-contiguous finished genome sequence of Bacteroides coprosuis type strain (PC139).</title>
        <authorList>
            <person name="Land M."/>
            <person name="Held B."/>
            <person name="Gronow S."/>
            <person name="Abt B."/>
            <person name="Lucas S."/>
            <person name="Del Rio T.G."/>
            <person name="Nolan M."/>
            <person name="Tice H."/>
            <person name="Cheng J.F."/>
            <person name="Pitluck S."/>
            <person name="Liolios K."/>
            <person name="Pagani I."/>
            <person name="Ivanova N."/>
            <person name="Mavromatis K."/>
            <person name="Mikhailova N."/>
            <person name="Pati A."/>
            <person name="Tapia R."/>
            <person name="Han C."/>
            <person name="Goodwin L."/>
            <person name="Chen A."/>
            <person name="Palaniappan K."/>
            <person name="Hauser L."/>
            <person name="Brambilla E.M."/>
            <person name="Rohde M."/>
            <person name="Goker M."/>
            <person name="Detter J.C."/>
            <person name="Woyke T."/>
            <person name="Bristow J."/>
            <person name="Eisen J.A."/>
            <person name="Markowitz V."/>
            <person name="Hugenholtz P."/>
            <person name="Kyrpides N.C."/>
            <person name="Klenk H.P."/>
            <person name="Lapidus A."/>
        </authorList>
    </citation>
    <scope>NUCLEOTIDE SEQUENCE</scope>
    <source>
        <strain evidence="1 2">DSM 18011</strain>
    </source>
</reference>
<evidence type="ECO:0000313" key="2">
    <source>
        <dbReference type="Proteomes" id="UP000018439"/>
    </source>
</evidence>
<organism evidence="1 2">
    <name type="scientific">Bacteroides coprosuis DSM 18011</name>
    <dbReference type="NCBI Taxonomy" id="679937"/>
    <lineage>
        <taxon>Bacteria</taxon>
        <taxon>Pseudomonadati</taxon>
        <taxon>Bacteroidota</taxon>
        <taxon>Bacteroidia</taxon>
        <taxon>Bacteroidales</taxon>
        <taxon>Bacteroidaceae</taxon>
        <taxon>Bacteroides</taxon>
    </lineage>
</organism>
<dbReference type="Proteomes" id="UP000018439">
    <property type="component" value="Chromosome"/>
</dbReference>
<dbReference type="HOGENOM" id="CLU_3076634_0_0_10"/>
<proteinExistence type="predicted"/>
<name>F3ZS82_9BACE</name>
<dbReference type="STRING" id="679937.Bcop_1924"/>
<gene>
    <name evidence="1" type="ORF">Bcop_1924</name>
</gene>
<evidence type="ECO:0000313" key="1">
    <source>
        <dbReference type="EMBL" id="EGJ72103.1"/>
    </source>
</evidence>
<protein>
    <submittedName>
        <fullName evidence="1">Uncharacterized protein</fullName>
    </submittedName>
</protein>
<dbReference type="AlphaFoldDB" id="F3ZS82"/>
<sequence length="52" mass="5935">MKRRIINNLVALIPEWVVQERGLNDKGRKVGNGYILNQKELSSIDGDSLNIR</sequence>